<keyword evidence="3" id="KW-1185">Reference proteome</keyword>
<evidence type="ECO:0000313" key="2">
    <source>
        <dbReference type="EMBL" id="KAK1760195.1"/>
    </source>
</evidence>
<accession>A0AAJ0BLJ3</accession>
<dbReference type="PANTHER" id="PTHR36205">
    <property type="entry name" value="CHROMOSOME 19, WHOLE GENOME SHOTGUN SEQUENCE"/>
    <property type="match status" value="1"/>
</dbReference>
<protein>
    <submittedName>
        <fullName evidence="2">Uncharacterized protein</fullName>
    </submittedName>
</protein>
<dbReference type="InterPro" id="IPR021822">
    <property type="entry name" value="DUF3405"/>
</dbReference>
<keyword evidence="1" id="KW-0472">Membrane</keyword>
<evidence type="ECO:0000313" key="3">
    <source>
        <dbReference type="Proteomes" id="UP001239445"/>
    </source>
</evidence>
<gene>
    <name evidence="2" type="ORF">QBC47DRAFT_289671</name>
</gene>
<dbReference type="AlphaFoldDB" id="A0AAJ0BLJ3"/>
<proteinExistence type="predicted"/>
<evidence type="ECO:0000256" key="1">
    <source>
        <dbReference type="SAM" id="Phobius"/>
    </source>
</evidence>
<dbReference type="PANTHER" id="PTHR36205:SF2">
    <property type="entry name" value="MAJOR FACILITATOR SUPERFAMILY TRANSPORTER"/>
    <property type="match status" value="1"/>
</dbReference>
<organism evidence="2 3">
    <name type="scientific">Echria macrotheca</name>
    <dbReference type="NCBI Taxonomy" id="438768"/>
    <lineage>
        <taxon>Eukaryota</taxon>
        <taxon>Fungi</taxon>
        <taxon>Dikarya</taxon>
        <taxon>Ascomycota</taxon>
        <taxon>Pezizomycotina</taxon>
        <taxon>Sordariomycetes</taxon>
        <taxon>Sordariomycetidae</taxon>
        <taxon>Sordariales</taxon>
        <taxon>Schizotheciaceae</taxon>
        <taxon>Echria</taxon>
    </lineage>
</organism>
<feature type="transmembrane region" description="Helical" evidence="1">
    <location>
        <begin position="44"/>
        <end position="68"/>
    </location>
</feature>
<name>A0AAJ0BLJ3_9PEZI</name>
<dbReference type="Pfam" id="PF11885">
    <property type="entry name" value="DUF3405"/>
    <property type="match status" value="1"/>
</dbReference>
<sequence>MGWTGLRRRAGFDPVALEKFGIGAATRIAPAWPKIRRFATSRQAVVFGVALVLAWVVCLQLSLLSMQWTKLGFISIPSFRLPPRRMTSAFNTLPPLSARISCVGPRGRPLSDSRDDRLDEVELNTGYPMPFSGSYEALGLDRTWMTAEGRYAAYGYGEEKASYNRSKVDWDKVDWGKLQNDCFLRNRERFPPGARTFDDARDTIRLGFRNNSRIPEVRHWHEFNQTRRTALVVRAWRGYEYAPEDMYYLRSLITETSLRSGGEYQVILLVDMRESEENIFKSDGRYRLGFEHSGVPPEFESITVLWDDYLLRSWYPEIPEHRTMWQVYQPMQLLALHYPEFDHFWQLELDMRFTGDAGKFLDRMAEFARNEPRKQALERATFMHMQQHIGEYKQFMRAVDRANDGSAYVWGPVRVPEILPIGPEPPTRYAHEEDFRWGVGEDADVIVTSFCNNVTAAASWVFRDWLHGFESGLATPRFFCPPAITRTSRALLFVIHEAQLDRGIRVPSEATPPSFALWHGLKLSFPQHPLFWKVHDDSGFQSQWWKGGPANSSSGVGPDNLEHPRGIGLSFWWETDWPRRIYDAWQGYELEEGVAFPWLLARHEGRVYAPNMMVHPMKHRT</sequence>
<dbReference type="Proteomes" id="UP001239445">
    <property type="component" value="Unassembled WGS sequence"/>
</dbReference>
<dbReference type="EMBL" id="MU839827">
    <property type="protein sequence ID" value="KAK1760195.1"/>
    <property type="molecule type" value="Genomic_DNA"/>
</dbReference>
<reference evidence="2" key="1">
    <citation type="submission" date="2023-06" db="EMBL/GenBank/DDBJ databases">
        <title>Genome-scale phylogeny and comparative genomics of the fungal order Sordariales.</title>
        <authorList>
            <consortium name="Lawrence Berkeley National Laboratory"/>
            <person name="Hensen N."/>
            <person name="Bonometti L."/>
            <person name="Westerberg I."/>
            <person name="Brannstrom I.O."/>
            <person name="Guillou S."/>
            <person name="Cros-Aarteil S."/>
            <person name="Calhoun S."/>
            <person name="Haridas S."/>
            <person name="Kuo A."/>
            <person name="Mondo S."/>
            <person name="Pangilinan J."/>
            <person name="Riley R."/>
            <person name="Labutti K."/>
            <person name="Andreopoulos B."/>
            <person name="Lipzen A."/>
            <person name="Chen C."/>
            <person name="Yanf M."/>
            <person name="Daum C."/>
            <person name="Ng V."/>
            <person name="Clum A."/>
            <person name="Steindorff A."/>
            <person name="Ohm R."/>
            <person name="Martin F."/>
            <person name="Silar P."/>
            <person name="Natvig D."/>
            <person name="Lalanne C."/>
            <person name="Gautier V."/>
            <person name="Ament-Velasquez S.L."/>
            <person name="Kruys A."/>
            <person name="Hutchinson M.I."/>
            <person name="Powell A.J."/>
            <person name="Barry K."/>
            <person name="Miller A.N."/>
            <person name="Grigoriev I.V."/>
            <person name="Debuchy R."/>
            <person name="Gladieux P."/>
            <person name="Thoren M.H."/>
            <person name="Johannesson H."/>
        </authorList>
    </citation>
    <scope>NUCLEOTIDE SEQUENCE</scope>
    <source>
        <strain evidence="2">PSN4</strain>
    </source>
</reference>
<keyword evidence="1" id="KW-0812">Transmembrane</keyword>
<keyword evidence="1" id="KW-1133">Transmembrane helix</keyword>
<comment type="caution">
    <text evidence="2">The sequence shown here is derived from an EMBL/GenBank/DDBJ whole genome shotgun (WGS) entry which is preliminary data.</text>
</comment>